<evidence type="ECO:0000256" key="2">
    <source>
        <dbReference type="ARBA" id="ARBA00005866"/>
    </source>
</evidence>
<feature type="active site" evidence="5">
    <location>
        <position position="240"/>
    </location>
</feature>
<comment type="similarity">
    <text evidence="2 4">Belongs to the glucose-6-phosphate 1-epimerase family.</text>
</comment>
<comment type="catalytic activity">
    <reaction evidence="1">
        <text>alpha-D-glucose 6-phosphate = beta-D-glucose 6-phosphate</text>
        <dbReference type="Rhea" id="RHEA:16249"/>
        <dbReference type="ChEBI" id="CHEBI:58225"/>
        <dbReference type="ChEBI" id="CHEBI:58247"/>
        <dbReference type="EC" id="5.1.3.15"/>
    </reaction>
</comment>
<dbReference type="PANTHER" id="PTHR11122:SF13">
    <property type="entry name" value="GLUCOSE-6-PHOSPHATE 1-EPIMERASE"/>
    <property type="match status" value="1"/>
</dbReference>
<dbReference type="HOGENOM" id="CLU_048345_3_0_6"/>
<gene>
    <name evidence="6" type="ordered locus">Fbal_2397</name>
</gene>
<dbReference type="eggNOG" id="COG0676">
    <property type="taxonomic scope" value="Bacteria"/>
</dbReference>
<dbReference type="GO" id="GO:0047938">
    <property type="term" value="F:glucose-6-phosphate 1-epimerase activity"/>
    <property type="evidence" value="ECO:0007669"/>
    <property type="project" value="UniProtKB-UniRule"/>
</dbReference>
<dbReference type="InterPro" id="IPR014718">
    <property type="entry name" value="GH-type_carb-bd"/>
</dbReference>
<dbReference type="InterPro" id="IPR011013">
    <property type="entry name" value="Gal_mutarotase_sf_dom"/>
</dbReference>
<dbReference type="Pfam" id="PF01263">
    <property type="entry name" value="Aldose_epim"/>
    <property type="match status" value="1"/>
</dbReference>
<dbReference type="OrthoDB" id="9790727at2"/>
<organism evidence="6 7">
    <name type="scientific">Ferrimonas balearica (strain DSM 9799 / CCM 4581 / KCTC 23876 / PAT)</name>
    <dbReference type="NCBI Taxonomy" id="550540"/>
    <lineage>
        <taxon>Bacteria</taxon>
        <taxon>Pseudomonadati</taxon>
        <taxon>Pseudomonadota</taxon>
        <taxon>Gammaproteobacteria</taxon>
        <taxon>Alteromonadales</taxon>
        <taxon>Ferrimonadaceae</taxon>
        <taxon>Ferrimonas</taxon>
    </lineage>
</organism>
<proteinExistence type="inferred from homology"/>
<dbReference type="AlphaFoldDB" id="E1SMT0"/>
<dbReference type="InterPro" id="IPR025532">
    <property type="entry name" value="G6P_1-epimerase"/>
</dbReference>
<dbReference type="InterPro" id="IPR008183">
    <property type="entry name" value="Aldose_1/G6P_1-epimerase"/>
</dbReference>
<dbReference type="GO" id="GO:0005975">
    <property type="term" value="P:carbohydrate metabolic process"/>
    <property type="evidence" value="ECO:0007669"/>
    <property type="project" value="InterPro"/>
</dbReference>
<dbReference type="KEGG" id="fbl:Fbal_2397"/>
<evidence type="ECO:0000313" key="6">
    <source>
        <dbReference type="EMBL" id="ADN76599.1"/>
    </source>
</evidence>
<name>E1SMT0_FERBD</name>
<protein>
    <recommendedName>
        <fullName evidence="4">Putative glucose-6-phosphate 1-epimerase</fullName>
        <ecNumber evidence="4">5.1.3.15</ecNumber>
    </recommendedName>
</protein>
<dbReference type="Proteomes" id="UP000006683">
    <property type="component" value="Chromosome"/>
</dbReference>
<dbReference type="EMBL" id="CP002209">
    <property type="protein sequence ID" value="ADN76599.1"/>
    <property type="molecule type" value="Genomic_DNA"/>
</dbReference>
<dbReference type="Gene3D" id="2.70.98.10">
    <property type="match status" value="1"/>
</dbReference>
<keyword evidence="7" id="KW-1185">Reference proteome</keyword>
<dbReference type="GO" id="GO:0030246">
    <property type="term" value="F:carbohydrate binding"/>
    <property type="evidence" value="ECO:0007669"/>
    <property type="project" value="UniProtKB-UniRule"/>
</dbReference>
<dbReference type="PANTHER" id="PTHR11122">
    <property type="entry name" value="APOSPORY-ASSOCIATED PROTEIN C-RELATED"/>
    <property type="match status" value="1"/>
</dbReference>
<evidence type="ECO:0000313" key="7">
    <source>
        <dbReference type="Proteomes" id="UP000006683"/>
    </source>
</evidence>
<dbReference type="SUPFAM" id="SSF74650">
    <property type="entry name" value="Galactose mutarotase-like"/>
    <property type="match status" value="1"/>
</dbReference>
<dbReference type="GeneID" id="67184043"/>
<evidence type="ECO:0000256" key="4">
    <source>
        <dbReference type="PIRNR" id="PIRNR016020"/>
    </source>
</evidence>
<dbReference type="EC" id="5.1.3.15" evidence="4"/>
<dbReference type="PIRSF" id="PIRSF016020">
    <property type="entry name" value="PHexose_mutarotase"/>
    <property type="match status" value="1"/>
</dbReference>
<dbReference type="STRING" id="550540.Fbal_2397"/>
<accession>E1SMT0</accession>
<sequence length="266" mass="28588">MSPLILHCADSQLTVSPFGAQALSWQVAGQERLWLSLDADLDGHHPIRGGVPLCFPWFGKAAQGPSHGFARTRLWQVAEQSQTDDHAHLVLSLEQDADTEALWPHPFRAEMAFTLKANALQLALTVTNPGSAPLSYTAALHSYLCTDVAQLRITELAGLPYHDKLSNADCLFEDGPDAALPPIPVDAIVPGLSNCRLAQGNDILKIDNQGHDAAVIWNPGPDHGIGDVHFGGEQAFICIESAHALTPITLAPCQRHTLSQTLTVNA</sequence>
<evidence type="ECO:0000256" key="5">
    <source>
        <dbReference type="PIRSR" id="PIRSR016020-1"/>
    </source>
</evidence>
<keyword evidence="3 4" id="KW-0413">Isomerase</keyword>
<feature type="active site" evidence="5">
    <location>
        <position position="141"/>
    </location>
</feature>
<evidence type="ECO:0000256" key="3">
    <source>
        <dbReference type="ARBA" id="ARBA00023235"/>
    </source>
</evidence>
<reference evidence="6 7" key="1">
    <citation type="journal article" date="2010" name="Stand. Genomic Sci.">
        <title>Complete genome sequence of Ferrimonas balearica type strain (PAT).</title>
        <authorList>
            <person name="Nolan M."/>
            <person name="Sikorski J."/>
            <person name="Davenport K."/>
            <person name="Lucas S."/>
            <person name="Glavina Del Rio T."/>
            <person name="Tice H."/>
            <person name="Cheng J."/>
            <person name="Goodwin L."/>
            <person name="Pitluck S."/>
            <person name="Liolios K."/>
            <person name="Ivanova N."/>
            <person name="Mavromatis K."/>
            <person name="Ovchinnikova G."/>
            <person name="Pati A."/>
            <person name="Chen A."/>
            <person name="Palaniappan K."/>
            <person name="Land M."/>
            <person name="Hauser L."/>
            <person name="Chang Y."/>
            <person name="Jeffries C."/>
            <person name="Tapia R."/>
            <person name="Brettin T."/>
            <person name="Detter J."/>
            <person name="Han C."/>
            <person name="Yasawong M."/>
            <person name="Rohde M."/>
            <person name="Tindall B."/>
            <person name="Goker M."/>
            <person name="Woyke T."/>
            <person name="Bristow J."/>
            <person name="Eisen J."/>
            <person name="Markowitz V."/>
            <person name="Hugenholtz P."/>
            <person name="Kyrpides N."/>
            <person name="Klenk H."/>
            <person name="Lapidus A."/>
        </authorList>
    </citation>
    <scope>NUCLEOTIDE SEQUENCE [LARGE SCALE GENOMIC DNA]</scope>
    <source>
        <strain evidence="7">DSM 9799 / CCM 4581 / KCTC 23876 / PAT</strain>
    </source>
</reference>
<dbReference type="RefSeq" id="WP_013345905.1">
    <property type="nucleotide sequence ID" value="NC_014541.1"/>
</dbReference>
<dbReference type="CDD" id="cd09020">
    <property type="entry name" value="D-hex-6-P-epi_like"/>
    <property type="match status" value="1"/>
</dbReference>
<evidence type="ECO:0000256" key="1">
    <source>
        <dbReference type="ARBA" id="ARBA00001096"/>
    </source>
</evidence>